<evidence type="ECO:0000256" key="1">
    <source>
        <dbReference type="ARBA" id="ARBA00004141"/>
    </source>
</evidence>
<name>A0A0R1GWY8_9LACO</name>
<keyword evidence="4 5" id="KW-0472">Membrane</keyword>
<organism evidence="7 8">
    <name type="scientific">Levilactobacillus parabrevis ATCC 53295</name>
    <dbReference type="NCBI Taxonomy" id="1267003"/>
    <lineage>
        <taxon>Bacteria</taxon>
        <taxon>Bacillati</taxon>
        <taxon>Bacillota</taxon>
        <taxon>Bacilli</taxon>
        <taxon>Lactobacillales</taxon>
        <taxon>Lactobacillaceae</taxon>
        <taxon>Levilactobacillus</taxon>
    </lineage>
</organism>
<dbReference type="AlphaFoldDB" id="A0A0R1GWY8"/>
<dbReference type="Pfam" id="PF12698">
    <property type="entry name" value="ABC2_membrane_3"/>
    <property type="match status" value="1"/>
</dbReference>
<protein>
    <recommendedName>
        <fullName evidence="6">ABC-2 type transporter transmembrane domain-containing protein</fullName>
    </recommendedName>
</protein>
<dbReference type="EMBL" id="AZCZ01000038">
    <property type="protein sequence ID" value="KRK35191.1"/>
    <property type="molecule type" value="Genomic_DNA"/>
</dbReference>
<dbReference type="Proteomes" id="UP000051176">
    <property type="component" value="Unassembled WGS sequence"/>
</dbReference>
<keyword evidence="2 5" id="KW-0812">Transmembrane</keyword>
<dbReference type="NCBIfam" id="TIGR03062">
    <property type="entry name" value="pip_yhgE_Cterm"/>
    <property type="match status" value="1"/>
</dbReference>
<evidence type="ECO:0000256" key="4">
    <source>
        <dbReference type="ARBA" id="ARBA00023136"/>
    </source>
</evidence>
<dbReference type="PANTHER" id="PTHR43077">
    <property type="entry name" value="TRANSPORT PERMEASE YVFS-RELATED"/>
    <property type="match status" value="1"/>
</dbReference>
<dbReference type="PATRIC" id="fig|1267003.4.peg.1577"/>
<feature type="transmembrane region" description="Helical" evidence="5">
    <location>
        <begin position="31"/>
        <end position="51"/>
    </location>
</feature>
<feature type="transmembrane region" description="Helical" evidence="5">
    <location>
        <begin position="360"/>
        <end position="380"/>
    </location>
</feature>
<evidence type="ECO:0000313" key="8">
    <source>
        <dbReference type="Proteomes" id="UP000051176"/>
    </source>
</evidence>
<dbReference type="InterPro" id="IPR017501">
    <property type="entry name" value="Phage_infect_YhgE_C"/>
</dbReference>
<comment type="caution">
    <text evidence="7">The sequence shown here is derived from an EMBL/GenBank/DDBJ whole genome shotgun (WGS) entry which is preliminary data.</text>
</comment>
<comment type="subcellular location">
    <subcellularLocation>
        <location evidence="1">Membrane</location>
        <topology evidence="1">Multi-pass membrane protein</topology>
    </subcellularLocation>
</comment>
<gene>
    <name evidence="7" type="ORF">FD07_GL001493</name>
</gene>
<keyword evidence="8" id="KW-1185">Reference proteome</keyword>
<feature type="transmembrane region" description="Helical" evidence="5">
    <location>
        <begin position="301"/>
        <end position="321"/>
    </location>
</feature>
<dbReference type="GO" id="GO:0140359">
    <property type="term" value="F:ABC-type transporter activity"/>
    <property type="evidence" value="ECO:0007669"/>
    <property type="project" value="InterPro"/>
</dbReference>
<evidence type="ECO:0000259" key="6">
    <source>
        <dbReference type="Pfam" id="PF12698"/>
    </source>
</evidence>
<feature type="transmembrane region" description="Helical" evidence="5">
    <location>
        <begin position="260"/>
        <end position="280"/>
    </location>
</feature>
<feature type="transmembrane region" description="Helical" evidence="5">
    <location>
        <begin position="333"/>
        <end position="353"/>
    </location>
</feature>
<keyword evidence="3 5" id="KW-1133">Transmembrane helix</keyword>
<evidence type="ECO:0000256" key="3">
    <source>
        <dbReference type="ARBA" id="ARBA00022989"/>
    </source>
</evidence>
<dbReference type="InterPro" id="IPR051328">
    <property type="entry name" value="T7SS_ABC-Transporter"/>
</dbReference>
<proteinExistence type="predicted"/>
<reference evidence="7 8" key="1">
    <citation type="journal article" date="2015" name="Genome Announc.">
        <title>Expanding the biotechnology potential of lactobacilli through comparative genomics of 213 strains and associated genera.</title>
        <authorList>
            <person name="Sun Z."/>
            <person name="Harris H.M."/>
            <person name="McCann A."/>
            <person name="Guo C."/>
            <person name="Argimon S."/>
            <person name="Zhang W."/>
            <person name="Yang X."/>
            <person name="Jeffery I.B."/>
            <person name="Cooney J.C."/>
            <person name="Kagawa T.F."/>
            <person name="Liu W."/>
            <person name="Song Y."/>
            <person name="Salvetti E."/>
            <person name="Wrobel A."/>
            <person name="Rasinkangas P."/>
            <person name="Parkhill J."/>
            <person name="Rea M.C."/>
            <person name="O'Sullivan O."/>
            <person name="Ritari J."/>
            <person name="Douillard F.P."/>
            <person name="Paul Ross R."/>
            <person name="Yang R."/>
            <person name="Briner A.E."/>
            <person name="Felis G.E."/>
            <person name="de Vos W.M."/>
            <person name="Barrangou R."/>
            <person name="Klaenhammer T.R."/>
            <person name="Caufield P.W."/>
            <person name="Cui Y."/>
            <person name="Zhang H."/>
            <person name="O'Toole P.W."/>
        </authorList>
    </citation>
    <scope>NUCLEOTIDE SEQUENCE [LARGE SCALE GENOMIC DNA]</scope>
    <source>
        <strain evidence="7 8">ATCC 53295</strain>
    </source>
</reference>
<dbReference type="GO" id="GO:0016020">
    <property type="term" value="C:membrane"/>
    <property type="evidence" value="ECO:0007669"/>
    <property type="project" value="UniProtKB-SubCell"/>
</dbReference>
<sequence>MIRSLIWDKGDEVMNFHEWAYIKQHPTVWRILLGILVIPLAYAAILLASVWNPYGELHRLPMAVVDQDRATATMHWGRTVTRQLTRSESLQFHRMTARQAHRDLRAGKLYLVLTIPRKSSYQLGRLASHPETLRLTYQTDAGQSTVAAKMGSTAMQKLQGTLNQTVIQAEFVAIQRQTVQSGRRLVTTAGQLQQVARAGVTGAPASVTSPLNEAIVQGLTRNGQRLAQQSKRPHQLQALAAPIKLVQHNVTSVANNGTGMAPYFMAISLFVGCITLNIIYDAGKRHGQYRNFALAWLDKMGMLWVFVMLAASAMWLAVLNINGLRPLQPGKTYLLALLIVLAFFSLVTCFRLWLGLTGAWLMLIFMIFQIGCSGGTYPIALTNPLYRAVHPYLPMTIAMAGLRHTISLGGSIAGICWILAGMVVVFSLGTLAYFYTHRNAEMVA</sequence>
<dbReference type="InterPro" id="IPR013525">
    <property type="entry name" value="ABC2_TM"/>
</dbReference>
<dbReference type="STRING" id="357278.IV61_GL001526"/>
<evidence type="ECO:0000313" key="7">
    <source>
        <dbReference type="EMBL" id="KRK35191.1"/>
    </source>
</evidence>
<dbReference type="PANTHER" id="PTHR43077:SF5">
    <property type="entry name" value="PHAGE INFECTION PROTEIN"/>
    <property type="match status" value="1"/>
</dbReference>
<dbReference type="eggNOG" id="COG1511">
    <property type="taxonomic scope" value="Bacteria"/>
</dbReference>
<accession>A0A0R1GWY8</accession>
<evidence type="ECO:0000256" key="5">
    <source>
        <dbReference type="SAM" id="Phobius"/>
    </source>
</evidence>
<dbReference type="NCBIfam" id="TIGR03061">
    <property type="entry name" value="pip_yhgE_Nterm"/>
    <property type="match status" value="1"/>
</dbReference>
<feature type="transmembrane region" description="Helical" evidence="5">
    <location>
        <begin position="412"/>
        <end position="435"/>
    </location>
</feature>
<feature type="domain" description="ABC-2 type transporter transmembrane" evidence="6">
    <location>
        <begin position="29"/>
        <end position="429"/>
    </location>
</feature>
<dbReference type="Gene3D" id="3.40.1710.10">
    <property type="entry name" value="abc type-2 transporter like domain"/>
    <property type="match status" value="1"/>
</dbReference>
<dbReference type="InterPro" id="IPR017500">
    <property type="entry name" value="Phage_infect_YhgE_N"/>
</dbReference>
<evidence type="ECO:0000256" key="2">
    <source>
        <dbReference type="ARBA" id="ARBA00022692"/>
    </source>
</evidence>